<dbReference type="InterPro" id="IPR002781">
    <property type="entry name" value="TM_pro_TauE-like"/>
</dbReference>
<feature type="transmembrane region" description="Helical" evidence="8">
    <location>
        <begin position="5"/>
        <end position="38"/>
    </location>
</feature>
<dbReference type="InterPro" id="IPR052017">
    <property type="entry name" value="TSUP"/>
</dbReference>
<proteinExistence type="inferred from homology"/>
<keyword evidence="7 8" id="KW-0472">Membrane</keyword>
<protein>
    <recommendedName>
        <fullName evidence="8">Probable membrane transporter protein</fullName>
    </recommendedName>
</protein>
<dbReference type="GO" id="GO:0005886">
    <property type="term" value="C:plasma membrane"/>
    <property type="evidence" value="ECO:0007669"/>
    <property type="project" value="UniProtKB-SubCell"/>
</dbReference>
<evidence type="ECO:0000256" key="6">
    <source>
        <dbReference type="ARBA" id="ARBA00022989"/>
    </source>
</evidence>
<evidence type="ECO:0000313" key="10">
    <source>
        <dbReference type="Proteomes" id="UP000297065"/>
    </source>
</evidence>
<evidence type="ECO:0000256" key="5">
    <source>
        <dbReference type="ARBA" id="ARBA00022692"/>
    </source>
</evidence>
<evidence type="ECO:0000256" key="4">
    <source>
        <dbReference type="ARBA" id="ARBA00022475"/>
    </source>
</evidence>
<dbReference type="PANTHER" id="PTHR30269">
    <property type="entry name" value="TRANSMEMBRANE PROTEIN YFCA"/>
    <property type="match status" value="1"/>
</dbReference>
<evidence type="ECO:0000256" key="3">
    <source>
        <dbReference type="ARBA" id="ARBA00022448"/>
    </source>
</evidence>
<evidence type="ECO:0000313" key="9">
    <source>
        <dbReference type="EMBL" id="QCC86154.1"/>
    </source>
</evidence>
<evidence type="ECO:0000256" key="7">
    <source>
        <dbReference type="ARBA" id="ARBA00023136"/>
    </source>
</evidence>
<dbReference type="PANTHER" id="PTHR30269:SF37">
    <property type="entry name" value="MEMBRANE TRANSPORTER PROTEIN"/>
    <property type="match status" value="1"/>
</dbReference>
<feature type="transmembrane region" description="Helical" evidence="8">
    <location>
        <begin position="95"/>
        <end position="112"/>
    </location>
</feature>
<feature type="transmembrane region" description="Helical" evidence="8">
    <location>
        <begin position="195"/>
        <end position="213"/>
    </location>
</feature>
<feature type="transmembrane region" description="Helical" evidence="8">
    <location>
        <begin position="162"/>
        <end position="183"/>
    </location>
</feature>
<comment type="subcellular location">
    <subcellularLocation>
        <location evidence="1 8">Cell membrane</location>
        <topology evidence="1 8">Multi-pass membrane protein</topology>
    </subcellularLocation>
</comment>
<comment type="similarity">
    <text evidence="2 8">Belongs to the 4-toluene sulfonate uptake permease (TSUP) (TC 2.A.102) family.</text>
</comment>
<keyword evidence="6 8" id="KW-1133">Transmembrane helix</keyword>
<accession>A0A4P7UMR8</accession>
<dbReference type="AlphaFoldDB" id="A0A4P7UMR8"/>
<evidence type="ECO:0000256" key="2">
    <source>
        <dbReference type="ARBA" id="ARBA00009142"/>
    </source>
</evidence>
<feature type="transmembrane region" description="Helical" evidence="8">
    <location>
        <begin position="225"/>
        <end position="242"/>
    </location>
</feature>
<dbReference type="OrthoDB" id="5453605at2"/>
<evidence type="ECO:0000256" key="8">
    <source>
        <dbReference type="RuleBase" id="RU363041"/>
    </source>
</evidence>
<reference evidence="9 10" key="1">
    <citation type="submission" date="2019-02" db="EMBL/GenBank/DDBJ databases">
        <title>Complete Genome Sequence of Desulfovibrio desulfuricans IC1, a Sulfonate Utilizing Anaerobe.</title>
        <authorList>
            <person name="Day L.A."/>
            <person name="De Leon K.B."/>
            <person name="Wall J.D."/>
        </authorList>
    </citation>
    <scope>NUCLEOTIDE SEQUENCE [LARGE SCALE GENOMIC DNA]</scope>
    <source>
        <strain evidence="9 10">IC1</strain>
    </source>
</reference>
<dbReference type="Pfam" id="PF01925">
    <property type="entry name" value="TauE"/>
    <property type="match status" value="1"/>
</dbReference>
<keyword evidence="5 8" id="KW-0812">Transmembrane</keyword>
<dbReference type="EMBL" id="CP036295">
    <property type="protein sequence ID" value="QCC86154.1"/>
    <property type="molecule type" value="Genomic_DNA"/>
</dbReference>
<keyword evidence="3" id="KW-0813">Transport</keyword>
<evidence type="ECO:0000256" key="1">
    <source>
        <dbReference type="ARBA" id="ARBA00004651"/>
    </source>
</evidence>
<dbReference type="Proteomes" id="UP000297065">
    <property type="component" value="Chromosome"/>
</dbReference>
<organism evidence="9 10">
    <name type="scientific">Desulfovibrio desulfuricans</name>
    <dbReference type="NCBI Taxonomy" id="876"/>
    <lineage>
        <taxon>Bacteria</taxon>
        <taxon>Pseudomonadati</taxon>
        <taxon>Thermodesulfobacteriota</taxon>
        <taxon>Desulfovibrionia</taxon>
        <taxon>Desulfovibrionales</taxon>
        <taxon>Desulfovibrionaceae</taxon>
        <taxon>Desulfovibrio</taxon>
    </lineage>
</organism>
<gene>
    <name evidence="9" type="ORF">DDIC_09770</name>
</gene>
<keyword evidence="4 8" id="KW-1003">Cell membrane</keyword>
<feature type="transmembrane region" description="Helical" evidence="8">
    <location>
        <begin position="70"/>
        <end position="89"/>
    </location>
</feature>
<dbReference type="RefSeq" id="WP_136400262.1">
    <property type="nucleotide sequence ID" value="NZ_CP036295.1"/>
</dbReference>
<sequence>MDVEVIVVVCAWFMGGFISGVSGIGGAMFAVPIAAMFIPIQQVIILSCILNLAMDGTLTALHFRFCRVRALGPLLAGTIPGSVAGLFILQMVPGQILQGIIGVLLLVFLIWQQFFRIRQKGKESWLLGGLAGCAAGVFGAAISFDGPPVGAYGLYAGWQPRVFLGTLGVFFILRGTFTCALQAYSGLYSPEVIQYALYGFPATMMGTFCAFPVAKRVNPDAFRNILKVIIAAAAVACVYRALL</sequence>
<feature type="transmembrane region" description="Helical" evidence="8">
    <location>
        <begin position="124"/>
        <end position="142"/>
    </location>
</feature>
<name>A0A4P7UMR8_DESDE</name>